<organism evidence="7">
    <name type="scientific">viral metagenome</name>
    <dbReference type="NCBI Taxonomy" id="1070528"/>
    <lineage>
        <taxon>unclassified sequences</taxon>
        <taxon>metagenomes</taxon>
        <taxon>organismal metagenomes</taxon>
    </lineage>
</organism>
<dbReference type="InterPro" id="IPR016105">
    <property type="entry name" value="Pyr-dep_his/arg-deCO2ase_sand"/>
</dbReference>
<dbReference type="AlphaFoldDB" id="A0A6C0DTX0"/>
<comment type="cofactor">
    <cofactor evidence="1">
        <name>pyruvate</name>
        <dbReference type="ChEBI" id="CHEBI:15361"/>
    </cofactor>
</comment>
<proteinExistence type="predicted"/>
<evidence type="ECO:0000256" key="3">
    <source>
        <dbReference type="ARBA" id="ARBA00022793"/>
    </source>
</evidence>
<keyword evidence="3" id="KW-0210">Decarboxylase</keyword>
<reference evidence="7" key="1">
    <citation type="journal article" date="2020" name="Nature">
        <title>Giant virus diversity and host interactions through global metagenomics.</title>
        <authorList>
            <person name="Schulz F."/>
            <person name="Roux S."/>
            <person name="Paez-Espino D."/>
            <person name="Jungbluth S."/>
            <person name="Walsh D.A."/>
            <person name="Denef V.J."/>
            <person name="McMahon K.D."/>
            <person name="Konstantinidis K.T."/>
            <person name="Eloe-Fadrosh E.A."/>
            <person name="Kyrpides N.C."/>
            <person name="Woyke T."/>
        </authorList>
    </citation>
    <scope>NUCLEOTIDE SEQUENCE</scope>
    <source>
        <strain evidence="7">GVMAG-M-3300023174-5</strain>
    </source>
</reference>
<dbReference type="EC" id="4.1.1.19" evidence="2"/>
<name>A0A6C0DTX0_9ZZZZ</name>
<evidence type="ECO:0000256" key="5">
    <source>
        <dbReference type="ARBA" id="ARBA00023317"/>
    </source>
</evidence>
<evidence type="ECO:0000256" key="4">
    <source>
        <dbReference type="ARBA" id="ARBA00023239"/>
    </source>
</evidence>
<dbReference type="EMBL" id="MN739672">
    <property type="protein sequence ID" value="QHT19951.1"/>
    <property type="molecule type" value="Genomic_DNA"/>
</dbReference>
<evidence type="ECO:0000256" key="2">
    <source>
        <dbReference type="ARBA" id="ARBA00012426"/>
    </source>
</evidence>
<dbReference type="PANTHER" id="PTHR40438">
    <property type="entry name" value="PYRUVOYL-DEPENDENT ARGININE DECARBOXYLASE"/>
    <property type="match status" value="1"/>
</dbReference>
<dbReference type="SFLD" id="SFLDG01170">
    <property type="entry name" value="Pyruvoyl-dependent_arginine_de"/>
    <property type="match status" value="1"/>
</dbReference>
<evidence type="ECO:0000256" key="1">
    <source>
        <dbReference type="ARBA" id="ARBA00001928"/>
    </source>
</evidence>
<keyword evidence="4" id="KW-0456">Lyase</keyword>
<accession>A0A6C0DTX0</accession>
<protein>
    <recommendedName>
        <fullName evidence="2">arginine decarboxylase</fullName>
        <ecNumber evidence="2">4.1.1.19</ecNumber>
    </recommendedName>
</protein>
<keyword evidence="5" id="KW-0670">Pyruvate</keyword>
<comment type="catalytic activity">
    <reaction evidence="6">
        <text>L-arginine + H(+) = agmatine + CO2</text>
        <dbReference type="Rhea" id="RHEA:17641"/>
        <dbReference type="ChEBI" id="CHEBI:15378"/>
        <dbReference type="ChEBI" id="CHEBI:16526"/>
        <dbReference type="ChEBI" id="CHEBI:32682"/>
        <dbReference type="ChEBI" id="CHEBI:58145"/>
        <dbReference type="EC" id="4.1.1.19"/>
    </reaction>
</comment>
<sequence>MIFGNRIPYEYFLTKGAGESNVGSKGLPYETGSYDQALTIAGIQNANVIEYTSVIPTGAKEISREEGLARIQWGEVMECIKAQANGPKGSFISAAVMTTSVYDPSGKYLGGFACEYSGSGDQKACEKSLTESIAGIIERRGFGSIVGECKMYSNNVTDKGYKFHPGTKFVYDSLRVKEHHGSVLAAICFVSYHYQPLKKVEPKSKAKTRKYRK</sequence>
<dbReference type="Pfam" id="PF01862">
    <property type="entry name" value="PvlArgDC"/>
    <property type="match status" value="1"/>
</dbReference>
<dbReference type="Gene3D" id="3.50.20.10">
    <property type="entry name" value="Pyruvoyl-Dependent Histidine Decarboxylase, subunit B"/>
    <property type="match status" value="1"/>
</dbReference>
<evidence type="ECO:0000256" key="6">
    <source>
        <dbReference type="ARBA" id="ARBA00049309"/>
    </source>
</evidence>
<dbReference type="GO" id="GO:0008792">
    <property type="term" value="F:arginine decarboxylase activity"/>
    <property type="evidence" value="ECO:0007669"/>
    <property type="project" value="UniProtKB-EC"/>
</dbReference>
<dbReference type="InterPro" id="IPR002724">
    <property type="entry name" value="Pyruvoyl-dep_arg_deCO2ase"/>
</dbReference>
<dbReference type="GO" id="GO:0006527">
    <property type="term" value="P:L-arginine catabolic process"/>
    <property type="evidence" value="ECO:0007669"/>
    <property type="project" value="InterPro"/>
</dbReference>
<dbReference type="InterPro" id="IPR016104">
    <property type="entry name" value="Pyr-dep_his/arg-deCO2ase"/>
</dbReference>
<dbReference type="PANTHER" id="PTHR40438:SF1">
    <property type="entry name" value="PYRUVOYL-DEPENDENT ARGININE DECARBOXYLASE"/>
    <property type="match status" value="1"/>
</dbReference>
<dbReference type="SUPFAM" id="SSF56271">
    <property type="entry name" value="Pyruvoyl-dependent histidine and arginine decarboxylases"/>
    <property type="match status" value="1"/>
</dbReference>
<evidence type="ECO:0000313" key="7">
    <source>
        <dbReference type="EMBL" id="QHT19951.1"/>
    </source>
</evidence>